<keyword evidence="2" id="KW-1185">Reference proteome</keyword>
<dbReference type="Proteomes" id="UP000265520">
    <property type="component" value="Unassembled WGS sequence"/>
</dbReference>
<proteinExistence type="predicted"/>
<dbReference type="AlphaFoldDB" id="A0A392RT66"/>
<dbReference type="EMBL" id="LXQA010267001">
    <property type="protein sequence ID" value="MCI39402.1"/>
    <property type="molecule type" value="Genomic_DNA"/>
</dbReference>
<accession>A0A392RT66</accession>
<feature type="non-terminal residue" evidence="1">
    <location>
        <position position="1"/>
    </location>
</feature>
<organism evidence="1 2">
    <name type="scientific">Trifolium medium</name>
    <dbReference type="NCBI Taxonomy" id="97028"/>
    <lineage>
        <taxon>Eukaryota</taxon>
        <taxon>Viridiplantae</taxon>
        <taxon>Streptophyta</taxon>
        <taxon>Embryophyta</taxon>
        <taxon>Tracheophyta</taxon>
        <taxon>Spermatophyta</taxon>
        <taxon>Magnoliopsida</taxon>
        <taxon>eudicotyledons</taxon>
        <taxon>Gunneridae</taxon>
        <taxon>Pentapetalae</taxon>
        <taxon>rosids</taxon>
        <taxon>fabids</taxon>
        <taxon>Fabales</taxon>
        <taxon>Fabaceae</taxon>
        <taxon>Papilionoideae</taxon>
        <taxon>50 kb inversion clade</taxon>
        <taxon>NPAAA clade</taxon>
        <taxon>Hologalegina</taxon>
        <taxon>IRL clade</taxon>
        <taxon>Trifolieae</taxon>
        <taxon>Trifolium</taxon>
    </lineage>
</organism>
<comment type="caution">
    <text evidence="1">The sequence shown here is derived from an EMBL/GenBank/DDBJ whole genome shotgun (WGS) entry which is preliminary data.</text>
</comment>
<protein>
    <submittedName>
        <fullName evidence="1">Uncharacterized protein</fullName>
    </submittedName>
</protein>
<evidence type="ECO:0000313" key="1">
    <source>
        <dbReference type="EMBL" id="MCI39402.1"/>
    </source>
</evidence>
<name>A0A392RT66_9FABA</name>
<evidence type="ECO:0000313" key="2">
    <source>
        <dbReference type="Proteomes" id="UP000265520"/>
    </source>
</evidence>
<reference evidence="1 2" key="1">
    <citation type="journal article" date="2018" name="Front. Plant Sci.">
        <title>Red Clover (Trifolium pratense) and Zigzag Clover (T. medium) - A Picture of Genomic Similarities and Differences.</title>
        <authorList>
            <person name="Dluhosova J."/>
            <person name="Istvanek J."/>
            <person name="Nedelnik J."/>
            <person name="Repkova J."/>
        </authorList>
    </citation>
    <scope>NUCLEOTIDE SEQUENCE [LARGE SCALE GENOMIC DNA]</scope>
    <source>
        <strain evidence="2">cv. 10/8</strain>
        <tissue evidence="1">Leaf</tissue>
    </source>
</reference>
<sequence>VVNTVEEAVDYILAKEYADSL</sequence>